<comment type="caution">
    <text evidence="2">The sequence shown here is derived from an EMBL/GenBank/DDBJ whole genome shotgun (WGS) entry which is preliminary data.</text>
</comment>
<dbReference type="RefSeq" id="WP_185050615.1">
    <property type="nucleotide sequence ID" value="NZ_BAABIX010000001.1"/>
</dbReference>
<dbReference type="Proteomes" id="UP000578449">
    <property type="component" value="Unassembled WGS sequence"/>
</dbReference>
<accession>A0A840P8Z6</accession>
<protein>
    <submittedName>
        <fullName evidence="2">Uncharacterized protein</fullName>
    </submittedName>
</protein>
<evidence type="ECO:0000256" key="1">
    <source>
        <dbReference type="SAM" id="MobiDB-lite"/>
    </source>
</evidence>
<dbReference type="EMBL" id="JACHGN010000006">
    <property type="protein sequence ID" value="MBB5133677.1"/>
    <property type="molecule type" value="Genomic_DNA"/>
</dbReference>
<feature type="region of interest" description="Disordered" evidence="1">
    <location>
        <begin position="97"/>
        <end position="128"/>
    </location>
</feature>
<keyword evidence="3" id="KW-1185">Reference proteome</keyword>
<dbReference type="AlphaFoldDB" id="A0A840P8Z6"/>
<name>A0A840P8Z6_9ACTN</name>
<reference evidence="2 3" key="1">
    <citation type="submission" date="2020-08" db="EMBL/GenBank/DDBJ databases">
        <title>Genomic Encyclopedia of Type Strains, Phase IV (KMG-IV): sequencing the most valuable type-strain genomes for metagenomic binning, comparative biology and taxonomic classification.</title>
        <authorList>
            <person name="Goeker M."/>
        </authorList>
    </citation>
    <scope>NUCLEOTIDE SEQUENCE [LARGE SCALE GENOMIC DNA]</scope>
    <source>
        <strain evidence="2 3">DSM 45615</strain>
    </source>
</reference>
<proteinExistence type="predicted"/>
<organism evidence="2 3">
    <name type="scientific">Thermocatellispora tengchongensis</name>
    <dbReference type="NCBI Taxonomy" id="1073253"/>
    <lineage>
        <taxon>Bacteria</taxon>
        <taxon>Bacillati</taxon>
        <taxon>Actinomycetota</taxon>
        <taxon>Actinomycetes</taxon>
        <taxon>Streptosporangiales</taxon>
        <taxon>Streptosporangiaceae</taxon>
        <taxon>Thermocatellispora</taxon>
    </lineage>
</organism>
<sequence length="128" mass="14288">MPDQVFLGEMRQALDEVYRDHDRAAVREVYARASAHVRLTADMLAHLNEIPEGGYTRREMVEAINTVIRRRGEQDSLGLLETPERIEAVEDTAEAERAVLDDTPLDALNPPPAGRRGDIPDFRAPGPS</sequence>
<evidence type="ECO:0000313" key="3">
    <source>
        <dbReference type="Proteomes" id="UP000578449"/>
    </source>
</evidence>
<gene>
    <name evidence="2" type="ORF">HNP84_003403</name>
</gene>
<evidence type="ECO:0000313" key="2">
    <source>
        <dbReference type="EMBL" id="MBB5133677.1"/>
    </source>
</evidence>